<evidence type="ECO:0000313" key="10">
    <source>
        <dbReference type="Proteomes" id="UP000237752"/>
    </source>
</evidence>
<dbReference type="GO" id="GO:0015833">
    <property type="term" value="P:peptide transport"/>
    <property type="evidence" value="ECO:0007669"/>
    <property type="project" value="InterPro"/>
</dbReference>
<dbReference type="InterPro" id="IPR003439">
    <property type="entry name" value="ABC_transporter-like_ATP-bd"/>
</dbReference>
<gene>
    <name evidence="9" type="ORF">CLV47_10136</name>
</gene>
<keyword evidence="5" id="KW-0547">Nucleotide-binding</keyword>
<evidence type="ECO:0000256" key="7">
    <source>
        <dbReference type="ARBA" id="ARBA00023136"/>
    </source>
</evidence>
<keyword evidence="3" id="KW-0813">Transport</keyword>
<dbReference type="InterPro" id="IPR050388">
    <property type="entry name" value="ABC_Ni/Peptide_Import"/>
</dbReference>
<feature type="domain" description="ABC transporter" evidence="8">
    <location>
        <begin position="373"/>
        <end position="622"/>
    </location>
</feature>
<dbReference type="NCBIfam" id="NF008453">
    <property type="entry name" value="PRK11308.1"/>
    <property type="match status" value="2"/>
</dbReference>
<dbReference type="PANTHER" id="PTHR43297">
    <property type="entry name" value="OLIGOPEPTIDE TRANSPORT ATP-BINDING PROTEIN APPD"/>
    <property type="match status" value="1"/>
</dbReference>
<dbReference type="Proteomes" id="UP000237752">
    <property type="component" value="Unassembled WGS sequence"/>
</dbReference>
<dbReference type="AlphaFoldDB" id="A0A2T1A5M5"/>
<reference evidence="9 10" key="1">
    <citation type="submission" date="2018-03" db="EMBL/GenBank/DDBJ databases">
        <title>Genomic Encyclopedia of Archaeal and Bacterial Type Strains, Phase II (KMG-II): from individual species to whole genera.</title>
        <authorList>
            <person name="Goeker M."/>
        </authorList>
    </citation>
    <scope>NUCLEOTIDE SEQUENCE [LARGE SCALE GENOMIC DNA]</scope>
    <source>
        <strain evidence="9 10">DSM 100065</strain>
    </source>
</reference>
<keyword evidence="6 9" id="KW-0067">ATP-binding</keyword>
<dbReference type="Pfam" id="PF00005">
    <property type="entry name" value="ABC_tran"/>
    <property type="match status" value="2"/>
</dbReference>
<dbReference type="SMART" id="SM00382">
    <property type="entry name" value="AAA"/>
    <property type="match status" value="2"/>
</dbReference>
<dbReference type="InterPro" id="IPR017871">
    <property type="entry name" value="ABC_transporter-like_CS"/>
</dbReference>
<comment type="similarity">
    <text evidence="2">Belongs to the ABC transporter superfamily.</text>
</comment>
<accession>A0A2T1A5M5</accession>
<proteinExistence type="inferred from homology"/>
<evidence type="ECO:0000256" key="3">
    <source>
        <dbReference type="ARBA" id="ARBA00022448"/>
    </source>
</evidence>
<evidence type="ECO:0000256" key="6">
    <source>
        <dbReference type="ARBA" id="ARBA00022840"/>
    </source>
</evidence>
<dbReference type="NCBIfam" id="NF007739">
    <property type="entry name" value="PRK10419.1"/>
    <property type="match status" value="2"/>
</dbReference>
<feature type="domain" description="ABC transporter" evidence="8">
    <location>
        <begin position="17"/>
        <end position="267"/>
    </location>
</feature>
<dbReference type="Gene3D" id="3.40.50.300">
    <property type="entry name" value="P-loop containing nucleotide triphosphate hydrolases"/>
    <property type="match status" value="2"/>
</dbReference>
<dbReference type="GO" id="GO:0005524">
    <property type="term" value="F:ATP binding"/>
    <property type="evidence" value="ECO:0007669"/>
    <property type="project" value="UniProtKB-KW"/>
</dbReference>
<dbReference type="Pfam" id="PF08352">
    <property type="entry name" value="oligo_HPY"/>
    <property type="match status" value="2"/>
</dbReference>
<dbReference type="InterPro" id="IPR013563">
    <property type="entry name" value="Oligopep_ABC_C"/>
</dbReference>
<comment type="caution">
    <text evidence="9">The sequence shown here is derived from an EMBL/GenBank/DDBJ whole genome shotgun (WGS) entry which is preliminary data.</text>
</comment>
<dbReference type="GO" id="GO:0005886">
    <property type="term" value="C:plasma membrane"/>
    <property type="evidence" value="ECO:0007669"/>
    <property type="project" value="UniProtKB-SubCell"/>
</dbReference>
<evidence type="ECO:0000256" key="2">
    <source>
        <dbReference type="ARBA" id="ARBA00005417"/>
    </source>
</evidence>
<evidence type="ECO:0000256" key="5">
    <source>
        <dbReference type="ARBA" id="ARBA00022741"/>
    </source>
</evidence>
<dbReference type="FunFam" id="3.40.50.300:FF:000016">
    <property type="entry name" value="Oligopeptide ABC transporter ATP-binding component"/>
    <property type="match status" value="2"/>
</dbReference>
<dbReference type="NCBIfam" id="TIGR01727">
    <property type="entry name" value="oligo_HPY"/>
    <property type="match status" value="2"/>
</dbReference>
<comment type="subcellular location">
    <subcellularLocation>
        <location evidence="1">Cell membrane</location>
        <topology evidence="1">Peripheral membrane protein</topology>
    </subcellularLocation>
</comment>
<evidence type="ECO:0000256" key="1">
    <source>
        <dbReference type="ARBA" id="ARBA00004202"/>
    </source>
</evidence>
<dbReference type="InterPro" id="IPR003593">
    <property type="entry name" value="AAA+_ATPase"/>
</dbReference>
<evidence type="ECO:0000313" key="9">
    <source>
        <dbReference type="EMBL" id="PRZ43912.1"/>
    </source>
</evidence>
<protein>
    <submittedName>
        <fullName evidence="9">Peptide/nickel transport system ATP-binding protein</fullName>
    </submittedName>
</protein>
<keyword evidence="7" id="KW-0472">Membrane</keyword>
<dbReference type="EMBL" id="PVUE01000001">
    <property type="protein sequence ID" value="PRZ43912.1"/>
    <property type="molecule type" value="Genomic_DNA"/>
</dbReference>
<evidence type="ECO:0000259" key="8">
    <source>
        <dbReference type="PROSITE" id="PS50893"/>
    </source>
</evidence>
<dbReference type="PANTHER" id="PTHR43297:SF2">
    <property type="entry name" value="DIPEPTIDE TRANSPORT ATP-BINDING PROTEIN DPPD"/>
    <property type="match status" value="1"/>
</dbReference>
<organism evidence="9 10">
    <name type="scientific">Antricoccus suffuscus</name>
    <dbReference type="NCBI Taxonomy" id="1629062"/>
    <lineage>
        <taxon>Bacteria</taxon>
        <taxon>Bacillati</taxon>
        <taxon>Actinomycetota</taxon>
        <taxon>Actinomycetes</taxon>
        <taxon>Geodermatophilales</taxon>
        <taxon>Antricoccaceae</taxon>
        <taxon>Antricoccus</taxon>
    </lineage>
</organism>
<keyword evidence="10" id="KW-1185">Reference proteome</keyword>
<name>A0A2T1A5M5_9ACTN</name>
<dbReference type="OrthoDB" id="4008250at2"/>
<dbReference type="GO" id="GO:0016887">
    <property type="term" value="F:ATP hydrolysis activity"/>
    <property type="evidence" value="ECO:0007669"/>
    <property type="project" value="InterPro"/>
</dbReference>
<evidence type="ECO:0000256" key="4">
    <source>
        <dbReference type="ARBA" id="ARBA00022475"/>
    </source>
</evidence>
<dbReference type="InterPro" id="IPR027417">
    <property type="entry name" value="P-loop_NTPase"/>
</dbReference>
<keyword evidence="4" id="KW-1003">Cell membrane</keyword>
<dbReference type="PROSITE" id="PS50893">
    <property type="entry name" value="ABC_TRANSPORTER_2"/>
    <property type="match status" value="2"/>
</dbReference>
<sequence>MTTDSVKPEPEHDGPLLEVEDLSIGFPTRRGLVRAVDHVSFTLERGRTLGVVGESGSGKTVLSRAVMSLLPSGSVERSGTVRFDGRNLSELGPDQLQHVWGPEISMVLQDPMTSLNPVLRVGRQITESLRKHLGQNRHEADATAVELLRSVGIPEPAKRARDYPHQLSGGMRQRVTIAIALACNPKLLLADEPTTALDVTVQAQILDLLGAAQRERHMAMILVTHDLGVVAGRTDDIVVMYAGQVVEQAPTEALFRDVQMPYTEALLTSIPLLEAASHTRLEAIPGRPPDLVHPPKGCRFAARCSYAQDRCREEMPPLVESEPGHLYRCWFPVGSAGAGKSLVSGPAKADTVRPVRAETAALATDTPSAEPLLRVEHLVVEFPAGRGKKVHAVSDISFDLDRGVTLGLVGESGCGKSTTGRAIMAIPRPTSGKVSFEGTDLSTLSAGQLREIRPRMQMIFQDPISSLNPRRRVGEIITEPLKIWGKALGLADKDAQRAKLKEVMDAVGLDFEAHAERRPHEFSGGQCQRISIARALMLDPELIICDEPVSALDVSVQAQILNLLEDMKGRYGLTLLFIAHDLAVVKNVSDRVAVMYLGKLCEVASPDVLYKTPAHPYTTALLASVPVPDPSRSLESHAGRITGDLPSPVNPPSGCRFRTRCSKAQDICAEIEPMLREVGTGQQVACHFPNVGEPEFGTAAAEEASATC</sequence>
<dbReference type="CDD" id="cd03257">
    <property type="entry name" value="ABC_NikE_OppD_transporters"/>
    <property type="match status" value="2"/>
</dbReference>
<dbReference type="SUPFAM" id="SSF52540">
    <property type="entry name" value="P-loop containing nucleoside triphosphate hydrolases"/>
    <property type="match status" value="2"/>
</dbReference>
<dbReference type="PROSITE" id="PS00211">
    <property type="entry name" value="ABC_TRANSPORTER_1"/>
    <property type="match status" value="2"/>
</dbReference>